<dbReference type="Proteomes" id="UP000708208">
    <property type="component" value="Unassembled WGS sequence"/>
</dbReference>
<gene>
    <name evidence="1" type="ORF">AFUS01_LOCUS6064</name>
</gene>
<reference evidence="1" key="1">
    <citation type="submission" date="2021-06" db="EMBL/GenBank/DDBJ databases">
        <authorList>
            <person name="Hodson N. C."/>
            <person name="Mongue J. A."/>
            <person name="Jaron S. K."/>
        </authorList>
    </citation>
    <scope>NUCLEOTIDE SEQUENCE</scope>
</reference>
<accession>A0A8J2JLG9</accession>
<comment type="caution">
    <text evidence="1">The sequence shown here is derived from an EMBL/GenBank/DDBJ whole genome shotgun (WGS) entry which is preliminary data.</text>
</comment>
<evidence type="ECO:0000313" key="1">
    <source>
        <dbReference type="EMBL" id="CAG7716564.1"/>
    </source>
</evidence>
<name>A0A8J2JLG9_9HEXA</name>
<dbReference type="EMBL" id="CAJVCH010039514">
    <property type="protein sequence ID" value="CAG7716564.1"/>
    <property type="molecule type" value="Genomic_DNA"/>
</dbReference>
<organism evidence="1 2">
    <name type="scientific">Allacma fusca</name>
    <dbReference type="NCBI Taxonomy" id="39272"/>
    <lineage>
        <taxon>Eukaryota</taxon>
        <taxon>Metazoa</taxon>
        <taxon>Ecdysozoa</taxon>
        <taxon>Arthropoda</taxon>
        <taxon>Hexapoda</taxon>
        <taxon>Collembola</taxon>
        <taxon>Symphypleona</taxon>
        <taxon>Sminthuridae</taxon>
        <taxon>Allacma</taxon>
    </lineage>
</organism>
<keyword evidence="2" id="KW-1185">Reference proteome</keyword>
<proteinExistence type="predicted"/>
<evidence type="ECO:0000313" key="2">
    <source>
        <dbReference type="Proteomes" id="UP000708208"/>
    </source>
</evidence>
<dbReference type="AlphaFoldDB" id="A0A8J2JLG9"/>
<protein>
    <submittedName>
        <fullName evidence="1">Uncharacterized protein</fullName>
    </submittedName>
</protein>
<sequence>MCTLPYWRKRQIICICLAFFKEAIPMRPKGKEKFHRSGAGRGASRVFADTTGGSGSFHSFDMRRQRHFLPHSDICIFSQVPNLKPK</sequence>